<reference evidence="2" key="1">
    <citation type="submission" date="2014-11" db="EMBL/GenBank/DDBJ databases">
        <authorList>
            <person name="Amaro Gonzalez C."/>
        </authorList>
    </citation>
    <scope>NUCLEOTIDE SEQUENCE</scope>
</reference>
<evidence type="ECO:0000313" key="2">
    <source>
        <dbReference type="EMBL" id="JAH17157.1"/>
    </source>
</evidence>
<sequence length="43" mass="4875">MGTDEEMQEIQLTGITPSPSGERSRRVNEQNGLTHFAKRMNVE</sequence>
<feature type="region of interest" description="Disordered" evidence="1">
    <location>
        <begin position="1"/>
        <end position="43"/>
    </location>
</feature>
<dbReference type="EMBL" id="GBXM01091420">
    <property type="protein sequence ID" value="JAH17157.1"/>
    <property type="molecule type" value="Transcribed_RNA"/>
</dbReference>
<dbReference type="AlphaFoldDB" id="A0A0E9QKW5"/>
<name>A0A0E9QKW5_ANGAN</name>
<protein>
    <submittedName>
        <fullName evidence="2">Uncharacterized protein</fullName>
    </submittedName>
</protein>
<accession>A0A0E9QKW5</accession>
<feature type="compositionally biased region" description="Polar residues" evidence="1">
    <location>
        <begin position="10"/>
        <end position="21"/>
    </location>
</feature>
<proteinExistence type="predicted"/>
<evidence type="ECO:0000256" key="1">
    <source>
        <dbReference type="SAM" id="MobiDB-lite"/>
    </source>
</evidence>
<reference evidence="2" key="2">
    <citation type="journal article" date="2015" name="Fish Shellfish Immunol.">
        <title>Early steps in the European eel (Anguilla anguilla)-Vibrio vulnificus interaction in the gills: Role of the RtxA13 toxin.</title>
        <authorList>
            <person name="Callol A."/>
            <person name="Pajuelo D."/>
            <person name="Ebbesson L."/>
            <person name="Teles M."/>
            <person name="MacKenzie S."/>
            <person name="Amaro C."/>
        </authorList>
    </citation>
    <scope>NUCLEOTIDE SEQUENCE</scope>
</reference>
<organism evidence="2">
    <name type="scientific">Anguilla anguilla</name>
    <name type="common">European freshwater eel</name>
    <name type="synonym">Muraena anguilla</name>
    <dbReference type="NCBI Taxonomy" id="7936"/>
    <lineage>
        <taxon>Eukaryota</taxon>
        <taxon>Metazoa</taxon>
        <taxon>Chordata</taxon>
        <taxon>Craniata</taxon>
        <taxon>Vertebrata</taxon>
        <taxon>Euteleostomi</taxon>
        <taxon>Actinopterygii</taxon>
        <taxon>Neopterygii</taxon>
        <taxon>Teleostei</taxon>
        <taxon>Anguilliformes</taxon>
        <taxon>Anguillidae</taxon>
        <taxon>Anguilla</taxon>
    </lineage>
</organism>